<name>A0AAD5S0G1_9FUNG</name>
<accession>A0AAD5S0G1</accession>
<evidence type="ECO:0000256" key="7">
    <source>
        <dbReference type="ARBA" id="ARBA00022723"/>
    </source>
</evidence>
<dbReference type="AlphaFoldDB" id="A0AAD5S0G1"/>
<keyword evidence="6" id="KW-0540">Nuclease</keyword>
<keyword evidence="5" id="KW-0819">tRNA processing</keyword>
<keyword evidence="13" id="KW-1185">Reference proteome</keyword>
<feature type="non-terminal residue" evidence="12">
    <location>
        <position position="1"/>
    </location>
</feature>
<comment type="caution">
    <text evidence="12">The sequence shown here is derived from an EMBL/GenBank/DDBJ whole genome shotgun (WGS) entry which is preliminary data.</text>
</comment>
<sequence>MVGRGDKTGTEGVMVTTLGTGAALPSRYRNVSSTLIWLPPNDSNLPDGGAILLDAGEGTYGQLYRRFNNAEDLKLEDVLLNLTFIFVSHMHADHHIGIIRLLLQRKELCEKLGIQPKPLCIVGPPHYYTWLHEYADVEDLGLGGGTGIEFVQCQSIVAGTRGLANIVLDRYVKLRIEFEYLNFVTTHMFGFSSLKTRLGLTSIETLSVEHSSYAYALSLKHSSGWKIVYSGDCRPSVPLIQLGSDADLLIHEATFENDLHKEAVDKKHSTTSEAMKVGGRMRAKWVLLTHFSQRYPKIPRVEGGGLPDDV</sequence>
<dbReference type="Gene3D" id="3.60.15.10">
    <property type="entry name" value="Ribonuclease Z/Hydroxyacylglutathione hydrolase-like"/>
    <property type="match status" value="1"/>
</dbReference>
<dbReference type="EC" id="3.1.26.11" evidence="4"/>
<evidence type="ECO:0000256" key="2">
    <source>
        <dbReference type="ARBA" id="ARBA00001947"/>
    </source>
</evidence>
<evidence type="ECO:0000256" key="8">
    <source>
        <dbReference type="ARBA" id="ARBA00022759"/>
    </source>
</evidence>
<evidence type="ECO:0000256" key="9">
    <source>
        <dbReference type="ARBA" id="ARBA00022801"/>
    </source>
</evidence>
<dbReference type="InterPro" id="IPR047151">
    <property type="entry name" value="RNZ2-like"/>
</dbReference>
<dbReference type="GO" id="GO:1990180">
    <property type="term" value="P:mitochondrial tRNA 3'-end processing"/>
    <property type="evidence" value="ECO:0007669"/>
    <property type="project" value="TreeGrafter"/>
</dbReference>
<dbReference type="PANTHER" id="PTHR12553">
    <property type="entry name" value="ZINC PHOSPHODIESTERASE ELAC PROTEIN 2"/>
    <property type="match status" value="1"/>
</dbReference>
<evidence type="ECO:0000313" key="12">
    <source>
        <dbReference type="EMBL" id="KAJ3025658.1"/>
    </source>
</evidence>
<keyword evidence="9" id="KW-0378">Hydrolase</keyword>
<evidence type="ECO:0000259" key="11">
    <source>
        <dbReference type="Pfam" id="PF12706"/>
    </source>
</evidence>
<dbReference type="Proteomes" id="UP001212841">
    <property type="component" value="Unassembled WGS sequence"/>
</dbReference>
<dbReference type="Pfam" id="PF12706">
    <property type="entry name" value="Lactamase_B_2"/>
    <property type="match status" value="1"/>
</dbReference>
<evidence type="ECO:0000256" key="4">
    <source>
        <dbReference type="ARBA" id="ARBA00012477"/>
    </source>
</evidence>
<evidence type="ECO:0000256" key="5">
    <source>
        <dbReference type="ARBA" id="ARBA00022694"/>
    </source>
</evidence>
<keyword evidence="7" id="KW-0479">Metal-binding</keyword>
<evidence type="ECO:0000256" key="1">
    <source>
        <dbReference type="ARBA" id="ARBA00000402"/>
    </source>
</evidence>
<comment type="similarity">
    <text evidence="3">Belongs to the RNase Z family.</text>
</comment>
<dbReference type="PANTHER" id="PTHR12553:SF49">
    <property type="entry name" value="ZINC PHOSPHODIESTERASE ELAC PROTEIN 2"/>
    <property type="match status" value="1"/>
</dbReference>
<proteinExistence type="inferred from homology"/>
<evidence type="ECO:0000256" key="6">
    <source>
        <dbReference type="ARBA" id="ARBA00022722"/>
    </source>
</evidence>
<gene>
    <name evidence="12" type="primary">ELAC2_2</name>
    <name evidence="12" type="ORF">HK097_006633</name>
</gene>
<protein>
    <recommendedName>
        <fullName evidence="4">ribonuclease Z</fullName>
        <ecNumber evidence="4">3.1.26.11</ecNumber>
    </recommendedName>
</protein>
<keyword evidence="8" id="KW-0255">Endonuclease</keyword>
<dbReference type="GO" id="GO:0042781">
    <property type="term" value="F:3'-tRNA processing endoribonuclease activity"/>
    <property type="evidence" value="ECO:0007669"/>
    <property type="project" value="UniProtKB-EC"/>
</dbReference>
<evidence type="ECO:0000256" key="3">
    <source>
        <dbReference type="ARBA" id="ARBA00007823"/>
    </source>
</evidence>
<reference evidence="12" key="1">
    <citation type="submission" date="2020-05" db="EMBL/GenBank/DDBJ databases">
        <title>Phylogenomic resolution of chytrid fungi.</title>
        <authorList>
            <person name="Stajich J.E."/>
            <person name="Amses K."/>
            <person name="Simmons R."/>
            <person name="Seto K."/>
            <person name="Myers J."/>
            <person name="Bonds A."/>
            <person name="Quandt C.A."/>
            <person name="Barry K."/>
            <person name="Liu P."/>
            <person name="Grigoriev I."/>
            <person name="Longcore J.E."/>
            <person name="James T.Y."/>
        </authorList>
    </citation>
    <scope>NUCLEOTIDE SEQUENCE</scope>
    <source>
        <strain evidence="12">JEL0318</strain>
    </source>
</reference>
<keyword evidence="10" id="KW-0862">Zinc</keyword>
<evidence type="ECO:0000313" key="13">
    <source>
        <dbReference type="Proteomes" id="UP001212841"/>
    </source>
</evidence>
<comment type="cofactor">
    <cofactor evidence="2">
        <name>Zn(2+)</name>
        <dbReference type="ChEBI" id="CHEBI:29105"/>
    </cofactor>
</comment>
<dbReference type="InterPro" id="IPR036866">
    <property type="entry name" value="RibonucZ/Hydroxyglut_hydro"/>
</dbReference>
<comment type="catalytic activity">
    <reaction evidence="1">
        <text>Endonucleolytic cleavage of RNA, removing extra 3' nucleotides from tRNA precursor, generating 3' termini of tRNAs. A 3'-hydroxy group is left at the tRNA terminus and a 5'-phosphoryl group is left at the trailer molecule.</text>
        <dbReference type="EC" id="3.1.26.11"/>
    </reaction>
</comment>
<organism evidence="12 13">
    <name type="scientific">Rhizophlyctis rosea</name>
    <dbReference type="NCBI Taxonomy" id="64517"/>
    <lineage>
        <taxon>Eukaryota</taxon>
        <taxon>Fungi</taxon>
        <taxon>Fungi incertae sedis</taxon>
        <taxon>Chytridiomycota</taxon>
        <taxon>Chytridiomycota incertae sedis</taxon>
        <taxon>Chytridiomycetes</taxon>
        <taxon>Rhizophlyctidales</taxon>
        <taxon>Rhizophlyctidaceae</taxon>
        <taxon>Rhizophlyctis</taxon>
    </lineage>
</organism>
<evidence type="ECO:0000256" key="10">
    <source>
        <dbReference type="ARBA" id="ARBA00022833"/>
    </source>
</evidence>
<dbReference type="GO" id="GO:0005739">
    <property type="term" value="C:mitochondrion"/>
    <property type="evidence" value="ECO:0007669"/>
    <property type="project" value="TreeGrafter"/>
</dbReference>
<dbReference type="CDD" id="cd07718">
    <property type="entry name" value="RNaseZ_ELAC1_ELAC2-C-term-like_MBL-fold"/>
    <property type="match status" value="1"/>
</dbReference>
<dbReference type="InterPro" id="IPR001279">
    <property type="entry name" value="Metallo-B-lactamas"/>
</dbReference>
<dbReference type="GO" id="GO:0046872">
    <property type="term" value="F:metal ion binding"/>
    <property type="evidence" value="ECO:0007669"/>
    <property type="project" value="UniProtKB-KW"/>
</dbReference>
<dbReference type="SUPFAM" id="SSF56281">
    <property type="entry name" value="Metallo-hydrolase/oxidoreductase"/>
    <property type="match status" value="1"/>
</dbReference>
<feature type="domain" description="Metallo-beta-lactamase" evidence="11">
    <location>
        <begin position="51"/>
        <end position="291"/>
    </location>
</feature>
<dbReference type="EMBL" id="JADGJD010003104">
    <property type="protein sequence ID" value="KAJ3025658.1"/>
    <property type="molecule type" value="Genomic_DNA"/>
</dbReference>